<dbReference type="InterPro" id="IPR004447">
    <property type="entry name" value="Peptidase_S41A"/>
</dbReference>
<dbReference type="SMART" id="SM00228">
    <property type="entry name" value="PDZ"/>
    <property type="match status" value="1"/>
</dbReference>
<feature type="region of interest" description="Disordered" evidence="6">
    <location>
        <begin position="186"/>
        <end position="208"/>
    </location>
</feature>
<evidence type="ECO:0000256" key="6">
    <source>
        <dbReference type="SAM" id="MobiDB-lite"/>
    </source>
</evidence>
<evidence type="ECO:0000256" key="7">
    <source>
        <dbReference type="SAM" id="SignalP"/>
    </source>
</evidence>
<dbReference type="PROSITE" id="PS50106">
    <property type="entry name" value="PDZ"/>
    <property type="match status" value="1"/>
</dbReference>
<reference evidence="10" key="1">
    <citation type="journal article" date="2019" name="Int. J. Syst. Evol. Microbiol.">
        <title>The Global Catalogue of Microorganisms (GCM) 10K type strain sequencing project: providing services to taxonomists for standard genome sequencing and annotation.</title>
        <authorList>
            <consortium name="The Broad Institute Genomics Platform"/>
            <consortium name="The Broad Institute Genome Sequencing Center for Infectious Disease"/>
            <person name="Wu L."/>
            <person name="Ma J."/>
        </authorList>
    </citation>
    <scope>NUCLEOTIDE SEQUENCE [LARGE SCALE GENOMIC DNA]</scope>
    <source>
        <strain evidence="10">JCM 17923</strain>
    </source>
</reference>
<feature type="signal peptide" evidence="7">
    <location>
        <begin position="1"/>
        <end position="28"/>
    </location>
</feature>
<dbReference type="Pfam" id="PF11818">
    <property type="entry name" value="DUF3340"/>
    <property type="match status" value="1"/>
</dbReference>
<feature type="domain" description="PDZ" evidence="8">
    <location>
        <begin position="264"/>
        <end position="334"/>
    </location>
</feature>
<keyword evidence="3 5" id="KW-0378">Hydrolase</keyword>
<keyword evidence="2 5" id="KW-0645">Protease</keyword>
<evidence type="ECO:0000256" key="3">
    <source>
        <dbReference type="ARBA" id="ARBA00022801"/>
    </source>
</evidence>
<dbReference type="SUPFAM" id="SSF50156">
    <property type="entry name" value="PDZ domain-like"/>
    <property type="match status" value="1"/>
</dbReference>
<evidence type="ECO:0000259" key="8">
    <source>
        <dbReference type="PROSITE" id="PS50106"/>
    </source>
</evidence>
<gene>
    <name evidence="9" type="ORF">GCM10023185_31270</name>
</gene>
<dbReference type="Pfam" id="PF03572">
    <property type="entry name" value="Peptidase_S41"/>
    <property type="match status" value="1"/>
</dbReference>
<dbReference type="NCBIfam" id="TIGR00225">
    <property type="entry name" value="prc"/>
    <property type="match status" value="1"/>
</dbReference>
<proteinExistence type="inferred from homology"/>
<dbReference type="Gene3D" id="2.30.42.10">
    <property type="match status" value="1"/>
</dbReference>
<dbReference type="InterPro" id="IPR005151">
    <property type="entry name" value="Tail-specific_protease"/>
</dbReference>
<dbReference type="Pfam" id="PF17804">
    <property type="entry name" value="TSP_NTD"/>
    <property type="match status" value="1"/>
</dbReference>
<accession>A0ABP8IM20</accession>
<feature type="chain" id="PRO_5045313538" evidence="7">
    <location>
        <begin position="29"/>
        <end position="711"/>
    </location>
</feature>
<evidence type="ECO:0000256" key="4">
    <source>
        <dbReference type="ARBA" id="ARBA00022825"/>
    </source>
</evidence>
<dbReference type="Gene3D" id="3.90.226.10">
    <property type="entry name" value="2-enoyl-CoA Hydratase, Chain A, domain 1"/>
    <property type="match status" value="1"/>
</dbReference>
<dbReference type="SUPFAM" id="SSF52096">
    <property type="entry name" value="ClpP/crotonase"/>
    <property type="match status" value="1"/>
</dbReference>
<dbReference type="Proteomes" id="UP001501153">
    <property type="component" value="Unassembled WGS sequence"/>
</dbReference>
<keyword evidence="10" id="KW-1185">Reference proteome</keyword>
<dbReference type="InterPro" id="IPR040573">
    <property type="entry name" value="TSP_N"/>
</dbReference>
<dbReference type="PANTHER" id="PTHR32060">
    <property type="entry name" value="TAIL-SPECIFIC PROTEASE"/>
    <property type="match status" value="1"/>
</dbReference>
<dbReference type="InterPro" id="IPR029045">
    <property type="entry name" value="ClpP/crotonase-like_dom_sf"/>
</dbReference>
<dbReference type="Pfam" id="PF00595">
    <property type="entry name" value="PDZ"/>
    <property type="match status" value="1"/>
</dbReference>
<sequence length="711" mass="78352">MYSSRFKLGLYTSSLLAVLGLASYTAYQSTVPPRDEVVLGTVLQGLQVGHYQPGSLDDQFSQRVFDLYLKRIDVRKQLLLAPEVAQLRQYQKQIDDQVKQSSYEFLDVSSQLLGKRLLEIQALYREILAQPFDFTLEETFETDAAKLDYAPTKAAQREYWRKLLKYQTLAQLSDLMDEEARKKDKPLAASEVAAAPATTSARPRTPAELEAEARKRILKYYDEAWDDQLKLDASDRLAQYVNAIANTQDPHTEYFAPIARDNFDIALSGRLEGTGARLQAEDGHIKVADIVAGSASYRQGELKVGDYLLRVGEGSAEPVTVEGMRLDKVVKLVRGKKGTEVRLTVKKPDGSIHIIPIIRDVVVIEETYAQSALVQKGGRKFGYIHLPGFYADFNGKGGRSSATDVKKELEKLKQENVQGVVLDLRSNGGGSLQDAVEMAGLFVDKGPMVQVKSRQRGTNVLTDPDPQVQYSGPLVVLVNKYSASASEILAAAIQDYKRGVVMGATTYGKGTVQTLFDLDNAVNDEVKAMKPLGSLKLTVQKYYRISGGSTQFKGVVPDIALPDTYSAFSKGEQDTDYPLPWDEIAPAQYQTWGSAPNLAKLSAASRQRVASSPGFRLLSEAGQRAEQRRKQTLVPLGLAAYRARQQEMREASKKQTEAQNALPTLDVAQLSVDARPAVTDSAATKRQARFIKPLKKDAALAEAVAVLQDAQ</sequence>
<comment type="caution">
    <text evidence="9">The sequence shown here is derived from an EMBL/GenBank/DDBJ whole genome shotgun (WGS) entry which is preliminary data.</text>
</comment>
<dbReference type="RefSeq" id="WP_345237035.1">
    <property type="nucleotide sequence ID" value="NZ_BAABGZ010000067.1"/>
</dbReference>
<dbReference type="InterPro" id="IPR020992">
    <property type="entry name" value="Tail_Prtase_C"/>
</dbReference>
<evidence type="ECO:0000313" key="10">
    <source>
        <dbReference type="Proteomes" id="UP001501153"/>
    </source>
</evidence>
<organism evidence="9 10">
    <name type="scientific">Hymenobacter saemangeumensis</name>
    <dbReference type="NCBI Taxonomy" id="1084522"/>
    <lineage>
        <taxon>Bacteria</taxon>
        <taxon>Pseudomonadati</taxon>
        <taxon>Bacteroidota</taxon>
        <taxon>Cytophagia</taxon>
        <taxon>Cytophagales</taxon>
        <taxon>Hymenobacteraceae</taxon>
        <taxon>Hymenobacter</taxon>
    </lineage>
</organism>
<dbReference type="CDD" id="cd07560">
    <property type="entry name" value="Peptidase_S41_CPP"/>
    <property type="match status" value="1"/>
</dbReference>
<evidence type="ECO:0000256" key="1">
    <source>
        <dbReference type="ARBA" id="ARBA00009179"/>
    </source>
</evidence>
<name>A0ABP8IM20_9BACT</name>
<comment type="similarity">
    <text evidence="1 5">Belongs to the peptidase S41A family.</text>
</comment>
<dbReference type="EMBL" id="BAABGZ010000067">
    <property type="protein sequence ID" value="GAA4362941.1"/>
    <property type="molecule type" value="Genomic_DNA"/>
</dbReference>
<dbReference type="InterPro" id="IPR001478">
    <property type="entry name" value="PDZ"/>
</dbReference>
<evidence type="ECO:0000256" key="5">
    <source>
        <dbReference type="RuleBase" id="RU004404"/>
    </source>
</evidence>
<evidence type="ECO:0000256" key="2">
    <source>
        <dbReference type="ARBA" id="ARBA00022670"/>
    </source>
</evidence>
<evidence type="ECO:0000313" key="9">
    <source>
        <dbReference type="EMBL" id="GAA4362941.1"/>
    </source>
</evidence>
<keyword evidence="4 5" id="KW-0720">Serine protease</keyword>
<dbReference type="PANTHER" id="PTHR32060:SF22">
    <property type="entry name" value="CARBOXYL-TERMINAL-PROCESSING PEPTIDASE 3, CHLOROPLASTIC"/>
    <property type="match status" value="1"/>
</dbReference>
<dbReference type="SMART" id="SM00245">
    <property type="entry name" value="TSPc"/>
    <property type="match status" value="1"/>
</dbReference>
<protein>
    <submittedName>
        <fullName evidence="9">Carboxy terminal-processing peptidase</fullName>
    </submittedName>
</protein>
<feature type="compositionally biased region" description="Low complexity" evidence="6">
    <location>
        <begin position="188"/>
        <end position="204"/>
    </location>
</feature>
<keyword evidence="7" id="KW-0732">Signal</keyword>
<dbReference type="InterPro" id="IPR036034">
    <property type="entry name" value="PDZ_sf"/>
</dbReference>